<dbReference type="SMART" id="SM00671">
    <property type="entry name" value="SEL1"/>
    <property type="match status" value="2"/>
</dbReference>
<dbReference type="InterPro" id="IPR006597">
    <property type="entry name" value="Sel1-like"/>
</dbReference>
<dbReference type="Proteomes" id="UP001162811">
    <property type="component" value="Unassembled WGS sequence"/>
</dbReference>
<dbReference type="Gene3D" id="1.25.40.10">
    <property type="entry name" value="Tetratricopeptide repeat domain"/>
    <property type="match status" value="1"/>
</dbReference>
<evidence type="ECO:0000256" key="2">
    <source>
        <dbReference type="SAM" id="SignalP"/>
    </source>
</evidence>
<keyword evidence="2" id="KW-0732">Signal</keyword>
<sequence length="848" mass="92899">MPSPIRRILVLAAALLGALWESAPAQAAPAPECFYYATVQVEIKGIPRNGFYNTMVLLDVIKVPRDTPRGKLVGAVQNYITANKEKIGYVDYERIIRGLSDCYYELSFADGFRKAEIAGAKEQLRKPKDWLKKVVPLHGVWFEQGEDSGLSMITEFDLERAPTAGTQRTTGNTAGSSAKTPSATLSAIAQTMEALSRDDQLRALEVLENAAQDNYRARIILINRYDKKLWNLKPDDLQRHVAQLRQSADAGNAFGMTMLGMVFQYGIGDIGKDKKQALALYENAAMLGNPLAMVMLGRLYDFDGSPEIGKDLAKAGQWYNEAVTAGDAHGMYNWTTLYPDKQKTDEQKAETKMLLHSAAVLGFPTALHVLAECADAECIAFGKKEAEISAPHGQAYQAFFGANPVKTYRDAKPWCTIEETYAQTEMSLGVSVSYDKDTFFYLNRCVTEFGYLPSPAVRTWMLKHVKNTSENRQTLKTYFALEDFDESYFPFTHQDRVKRSDAISETLSGFRVRYGGYYDYDCSYPRMPSFIDNRRDLNNAISDANAFANCNRRFLQSLAKFDHAARIKEILPAYAYMTPNEQKKVGEEIADAGRGILAKIKEDQISINDHIEEGAHIVGSLERSRAQNAAELKTMISNMAQQMNDYAERLRPPPPPNLAEFNRIVEEQERSNAKGGGRANEVGGQTSSGSGQRTGNGPGAAGSAAAGKNGVANQDARAGTAGNPSQATTTGTTNNRDGTSSASKAGTAGKSTSSSSSGNASRASFDIHFVTMDPPKEYKPSLEEESEARRSKAERQKIAAENRAAEKAREDARKASEQQHIASCAALASRGTYPCGCPSPPGAKTCSK</sequence>
<organism evidence="3 4">
    <name type="scientific">Ralstonia soli</name>
    <dbReference type="NCBI Taxonomy" id="2953896"/>
    <lineage>
        <taxon>Bacteria</taxon>
        <taxon>Pseudomonadati</taxon>
        <taxon>Pseudomonadota</taxon>
        <taxon>Betaproteobacteria</taxon>
        <taxon>Burkholderiales</taxon>
        <taxon>Burkholderiaceae</taxon>
        <taxon>Ralstonia</taxon>
    </lineage>
</organism>
<feature type="compositionally biased region" description="Basic and acidic residues" evidence="1">
    <location>
        <begin position="774"/>
        <end position="817"/>
    </location>
</feature>
<dbReference type="PANTHER" id="PTHR11102">
    <property type="entry name" value="SEL-1-LIKE PROTEIN"/>
    <property type="match status" value="1"/>
</dbReference>
<dbReference type="InterPro" id="IPR011990">
    <property type="entry name" value="TPR-like_helical_dom_sf"/>
</dbReference>
<dbReference type="Pfam" id="PF08238">
    <property type="entry name" value="Sel1"/>
    <property type="match status" value="2"/>
</dbReference>
<feature type="compositionally biased region" description="Low complexity" evidence="1">
    <location>
        <begin position="722"/>
        <end position="764"/>
    </location>
</feature>
<dbReference type="SUPFAM" id="SSF81901">
    <property type="entry name" value="HCP-like"/>
    <property type="match status" value="1"/>
</dbReference>
<proteinExistence type="predicted"/>
<dbReference type="PANTHER" id="PTHR11102:SF160">
    <property type="entry name" value="ERAD-ASSOCIATED E3 UBIQUITIN-PROTEIN LIGASE COMPONENT HRD3"/>
    <property type="match status" value="1"/>
</dbReference>
<feature type="chain" id="PRO_5045484268" evidence="2">
    <location>
        <begin position="28"/>
        <end position="848"/>
    </location>
</feature>
<reference evidence="3" key="1">
    <citation type="submission" date="2022-06" db="EMBL/GenBank/DDBJ databases">
        <authorList>
            <person name="Lu C.-H."/>
        </authorList>
    </citation>
    <scope>NUCLEOTIDE SEQUENCE</scope>
    <source>
        <strain evidence="3">21MJYT02-11</strain>
    </source>
</reference>
<feature type="region of interest" description="Disordered" evidence="1">
    <location>
        <begin position="669"/>
        <end position="818"/>
    </location>
</feature>
<dbReference type="EMBL" id="JAMXHT010000013">
    <property type="protein sequence ID" value="MCO5401581.1"/>
    <property type="molecule type" value="Genomic_DNA"/>
</dbReference>
<accession>A0ABT1ATL2</accession>
<comment type="caution">
    <text evidence="3">The sequence shown here is derived from an EMBL/GenBank/DDBJ whole genome shotgun (WGS) entry which is preliminary data.</text>
</comment>
<name>A0ABT1ATL2_9RALS</name>
<evidence type="ECO:0000256" key="1">
    <source>
        <dbReference type="SAM" id="MobiDB-lite"/>
    </source>
</evidence>
<feature type="signal peptide" evidence="2">
    <location>
        <begin position="1"/>
        <end position="27"/>
    </location>
</feature>
<evidence type="ECO:0000313" key="4">
    <source>
        <dbReference type="Proteomes" id="UP001162811"/>
    </source>
</evidence>
<dbReference type="InterPro" id="IPR050767">
    <property type="entry name" value="Sel1_AlgK"/>
</dbReference>
<gene>
    <name evidence="3" type="ORF">NG900_25545</name>
</gene>
<protein>
    <submittedName>
        <fullName evidence="3">Sel1 repeat family protein</fullName>
    </submittedName>
</protein>
<feature type="compositionally biased region" description="Low complexity" evidence="1">
    <location>
        <begin position="701"/>
        <end position="713"/>
    </location>
</feature>
<evidence type="ECO:0000313" key="3">
    <source>
        <dbReference type="EMBL" id="MCO5401581.1"/>
    </source>
</evidence>
<dbReference type="RefSeq" id="WP_252685029.1">
    <property type="nucleotide sequence ID" value="NZ_JAMXHT010000013.1"/>
</dbReference>
<reference evidence="3" key="2">
    <citation type="journal article" date="2023" name="Front. Microbiol.">
        <title>Ralstonia chuxiongensis sp. nov., Ralstonia mojiangensis sp. nov., and Ralstonia soli sp. nov., isolated from tobacco fields, are three novel species in the family Burkholderiaceae.</title>
        <authorList>
            <person name="Lu C.H."/>
            <person name="Zhang Y.Y."/>
            <person name="Jiang N."/>
            <person name="Chen W."/>
            <person name="Shao X."/>
            <person name="Zhao Z.M."/>
            <person name="Lu W.L."/>
            <person name="Hu X."/>
            <person name="Xi Y.X."/>
            <person name="Zou S.Y."/>
            <person name="Wei Q.J."/>
            <person name="Lin Z.L."/>
            <person name="Gong L."/>
            <person name="Gai X.T."/>
            <person name="Zhang L.Q."/>
            <person name="Li J.Y."/>
            <person name="Jin Y."/>
            <person name="Xia Z.Y."/>
        </authorList>
    </citation>
    <scope>NUCLEOTIDE SEQUENCE</scope>
    <source>
        <strain evidence="3">21MJYT02-11</strain>
    </source>
</reference>
<keyword evidence="4" id="KW-1185">Reference proteome</keyword>